<protein>
    <recommendedName>
        <fullName evidence="2">F-box domain-containing protein</fullName>
    </recommendedName>
</protein>
<feature type="region of interest" description="Disordered" evidence="1">
    <location>
        <begin position="621"/>
        <end position="661"/>
    </location>
</feature>
<dbReference type="OrthoDB" id="2751071at2759"/>
<feature type="compositionally biased region" description="Acidic residues" evidence="1">
    <location>
        <begin position="621"/>
        <end position="655"/>
    </location>
</feature>
<evidence type="ECO:0000256" key="1">
    <source>
        <dbReference type="SAM" id="MobiDB-lite"/>
    </source>
</evidence>
<feature type="compositionally biased region" description="Acidic residues" evidence="1">
    <location>
        <begin position="130"/>
        <end position="148"/>
    </location>
</feature>
<proteinExistence type="predicted"/>
<feature type="domain" description="F-box" evidence="2">
    <location>
        <begin position="60"/>
        <end position="117"/>
    </location>
</feature>
<comment type="caution">
    <text evidence="3">The sequence shown here is derived from an EMBL/GenBank/DDBJ whole genome shotgun (WGS) entry which is preliminary data.</text>
</comment>
<keyword evidence="4" id="KW-1185">Reference proteome</keyword>
<evidence type="ECO:0000313" key="3">
    <source>
        <dbReference type="EMBL" id="PIL33005.1"/>
    </source>
</evidence>
<feature type="region of interest" description="Disordered" evidence="1">
    <location>
        <begin position="125"/>
        <end position="153"/>
    </location>
</feature>
<dbReference type="SUPFAM" id="SSF81383">
    <property type="entry name" value="F-box domain"/>
    <property type="match status" value="1"/>
</dbReference>
<organism evidence="3 4">
    <name type="scientific">Ganoderma sinense ZZ0214-1</name>
    <dbReference type="NCBI Taxonomy" id="1077348"/>
    <lineage>
        <taxon>Eukaryota</taxon>
        <taxon>Fungi</taxon>
        <taxon>Dikarya</taxon>
        <taxon>Basidiomycota</taxon>
        <taxon>Agaricomycotina</taxon>
        <taxon>Agaricomycetes</taxon>
        <taxon>Polyporales</taxon>
        <taxon>Polyporaceae</taxon>
        <taxon>Ganoderma</taxon>
    </lineage>
</organism>
<dbReference type="InterPro" id="IPR036047">
    <property type="entry name" value="F-box-like_dom_sf"/>
</dbReference>
<dbReference type="Proteomes" id="UP000230002">
    <property type="component" value="Unassembled WGS sequence"/>
</dbReference>
<dbReference type="SMART" id="SM00256">
    <property type="entry name" value="FBOX"/>
    <property type="match status" value="1"/>
</dbReference>
<dbReference type="InterPro" id="IPR001810">
    <property type="entry name" value="F-box_dom"/>
</dbReference>
<name>A0A2G8SGU2_9APHY</name>
<reference evidence="3 4" key="1">
    <citation type="journal article" date="2015" name="Sci. Rep.">
        <title>Chromosome-level genome map provides insights into diverse defense mechanisms in the medicinal fungus Ganoderma sinense.</title>
        <authorList>
            <person name="Zhu Y."/>
            <person name="Xu J."/>
            <person name="Sun C."/>
            <person name="Zhou S."/>
            <person name="Xu H."/>
            <person name="Nelson D.R."/>
            <person name="Qian J."/>
            <person name="Song J."/>
            <person name="Luo H."/>
            <person name="Xiang L."/>
            <person name="Li Y."/>
            <person name="Xu Z."/>
            <person name="Ji A."/>
            <person name="Wang L."/>
            <person name="Lu S."/>
            <person name="Hayward A."/>
            <person name="Sun W."/>
            <person name="Li X."/>
            <person name="Schwartz D.C."/>
            <person name="Wang Y."/>
            <person name="Chen S."/>
        </authorList>
    </citation>
    <scope>NUCLEOTIDE SEQUENCE [LARGE SCALE GENOMIC DNA]</scope>
    <source>
        <strain evidence="3 4">ZZ0214-1</strain>
    </source>
</reference>
<gene>
    <name evidence="3" type="ORF">GSI_04454</name>
</gene>
<dbReference type="PROSITE" id="PS50181">
    <property type="entry name" value="FBOX"/>
    <property type="match status" value="1"/>
</dbReference>
<dbReference type="Gene3D" id="1.20.1280.50">
    <property type="match status" value="1"/>
</dbReference>
<dbReference type="Pfam" id="PF12937">
    <property type="entry name" value="F-box-like"/>
    <property type="match status" value="1"/>
</dbReference>
<evidence type="ECO:0000313" key="4">
    <source>
        <dbReference type="Proteomes" id="UP000230002"/>
    </source>
</evidence>
<accession>A0A2G8SGU2</accession>
<dbReference type="CDD" id="cd09917">
    <property type="entry name" value="F-box_SF"/>
    <property type="match status" value="1"/>
</dbReference>
<sequence length="661" mass="74611">MTHSITPILPHPELAFPLDKHDVAALNELSDASEVRAWTHRKVAKYKKYITALLAIHNSIAPIHKLPTEILQKIFSYVPSKSLLQPWCSASWVVSLQSVCRRWRSVLLATPEYWLQGLYATLNPYPKEDESTDSDDDDDDDDDDDESEDSHTYSRIRDLFLARSEPCPLELQAMYTSSTYSLGWKLFEDHFDRVTVFEIEVQDEDELYDVLDPIRTSMKRLEKLRLCIDSDSDLYPGEDLPLSQWTAENLPRLRQLQITAPLFSRSTTVPSLQKIALYGVRYMASLPDLLDALEGCPALASIQLDFEARDEEERRIGSQALGRVVDLPNLHSLEVGGKLPDLSLLLSCLSFPSTTELSIFVGSKIGGQFVLPSLLPRRISGLHAAPTIDHLYIHSEELPRRADPPQPDISMIGFVLGAMRLKVCRTCRFKRSADCLRFLEAFAACTVTKLVLNLGPLPDNMVGKFWTRFFEALPDVCRLELLSTTIQSRRTKRDVAKRYLASTRARGFQRTGHHDEITLVWVLRSDAHKLSHLEEELGDVLEVLSDHASRGGTLNRLELYVTTFPPHLNWSDGHDVARIVTDGAASRFVARNYVSRLSAVADVVTVGGGWRLFAENDGLDADLEDEDLESMDDSKDGDEEEEEEEEEEVEVEVESDGMQVV</sequence>
<dbReference type="EMBL" id="AYKW01000008">
    <property type="protein sequence ID" value="PIL33005.1"/>
    <property type="molecule type" value="Genomic_DNA"/>
</dbReference>
<evidence type="ECO:0000259" key="2">
    <source>
        <dbReference type="PROSITE" id="PS50181"/>
    </source>
</evidence>
<dbReference type="AlphaFoldDB" id="A0A2G8SGU2"/>